<organism evidence="1 2">
    <name type="scientific">Plasmodium falciparum (isolate Dd2)</name>
    <dbReference type="NCBI Taxonomy" id="57267"/>
    <lineage>
        <taxon>Eukaryota</taxon>
        <taxon>Sar</taxon>
        <taxon>Alveolata</taxon>
        <taxon>Apicomplexa</taxon>
        <taxon>Aconoidasida</taxon>
        <taxon>Haemosporida</taxon>
        <taxon>Plasmodiidae</taxon>
        <taxon>Plasmodium</taxon>
        <taxon>Plasmodium (Laverania)</taxon>
    </lineage>
</organism>
<sequence>MISKVTISEVMISKAMISQVTITKVMLSNVMLSNSDDIKSNDVNNSENSYNFSDADDFYSSSSCSVSISCVSSNSVGDGSPVHLVSDDDKGSVDDAFPISSDIRLYRLNIG</sequence>
<gene>
    <name evidence="1" type="ORF">PFDG_05233</name>
</gene>
<name>A0A0L7MAQ2_PLAF4</name>
<evidence type="ECO:0000313" key="2">
    <source>
        <dbReference type="Proteomes" id="UP000054282"/>
    </source>
</evidence>
<dbReference type="KEGG" id="pfd:PFDG_05233"/>
<reference evidence="2" key="2">
    <citation type="submission" date="2006-09" db="EMBL/GenBank/DDBJ databases">
        <title>The genome sequence of Plasmodium falciparum Dd2.</title>
        <authorList>
            <consortium name="The Broad Institute Genome Sequencing Platform"/>
            <person name="Birren B."/>
            <person name="Lander E."/>
            <person name="Galagan J."/>
            <person name="Nusbaum C."/>
            <person name="Devon K."/>
            <person name="Henn M."/>
            <person name="Jaffe D."/>
            <person name="Butler J."/>
            <person name="Alvarez P."/>
            <person name="Gnerre S."/>
            <person name="Grabherr M."/>
            <person name="Kleber M."/>
            <person name="Mauceli E."/>
            <person name="Brockman W."/>
            <person name="MacCallum I.A."/>
            <person name="Rounsley S."/>
            <person name="Young S."/>
            <person name="LaButti K."/>
            <person name="Pushparaj V."/>
            <person name="DeCaprio D."/>
            <person name="Crawford M."/>
            <person name="Koehrsen M."/>
            <person name="Engels R."/>
            <person name="Montgomery P."/>
            <person name="Pearson M."/>
            <person name="Howarth C."/>
            <person name="Larson L."/>
            <person name="Luoma S."/>
            <person name="White J."/>
            <person name="Kodira C."/>
            <person name="Zeng Q."/>
            <person name="O'Leary S."/>
            <person name="Yandava C."/>
            <person name="Alvarado L."/>
            <person name="Wirth D."/>
            <person name="Volkman S."/>
            <person name="Hartl D."/>
        </authorList>
    </citation>
    <scope>NUCLEOTIDE SEQUENCE [LARGE SCALE GENOMIC DNA]</scope>
</reference>
<accession>A0A0L7MAQ2</accession>
<proteinExistence type="predicted"/>
<evidence type="ECO:0000313" key="1">
    <source>
        <dbReference type="EMBL" id="KOB89680.1"/>
    </source>
</evidence>
<reference evidence="2" key="1">
    <citation type="submission" date="2006-09" db="EMBL/GenBank/DDBJ databases">
        <title>Annotation of Plasmodium falciparum Dd2.</title>
        <authorList>
            <consortium name="The Broad Institute Genome Sequencing Platform"/>
            <person name="Volkman S.K."/>
            <person name="Neafsey D.E."/>
            <person name="Dash A.P."/>
            <person name="Chitnis C.E."/>
            <person name="Hartl D.L."/>
            <person name="Young S.K."/>
            <person name="Zeng Q."/>
            <person name="Koehrsen M."/>
            <person name="Alvarado L."/>
            <person name="Berlin A."/>
            <person name="Borenstein D."/>
            <person name="Chapman S.B."/>
            <person name="Chen Z."/>
            <person name="Engels R."/>
            <person name="Freedman E."/>
            <person name="Gellesch M."/>
            <person name="Goldberg J."/>
            <person name="Griggs A."/>
            <person name="Gujja S."/>
            <person name="Heilman E.R."/>
            <person name="Heiman D.I."/>
            <person name="Howarth C."/>
            <person name="Jen D."/>
            <person name="Larson L."/>
            <person name="Mehta T."/>
            <person name="Neiman D."/>
            <person name="Park D."/>
            <person name="Pearson M."/>
            <person name="Roberts A."/>
            <person name="Saif S."/>
            <person name="Shea T."/>
            <person name="Shenoy N."/>
            <person name="Sisk P."/>
            <person name="Stolte C."/>
            <person name="Sykes S."/>
            <person name="Walk T."/>
            <person name="White J."/>
            <person name="Yandava C."/>
            <person name="Haas B."/>
            <person name="Henn M.R."/>
            <person name="Nusbaum C."/>
            <person name="Birren B."/>
        </authorList>
    </citation>
    <scope>NUCLEOTIDE SEQUENCE [LARGE SCALE GENOMIC DNA]</scope>
</reference>
<dbReference type="Proteomes" id="UP000054282">
    <property type="component" value="Unassembled WGS sequence"/>
</dbReference>
<dbReference type="EMBL" id="GG702944">
    <property type="protein sequence ID" value="KOB89680.1"/>
    <property type="molecule type" value="Genomic_DNA"/>
</dbReference>
<dbReference type="AlphaFoldDB" id="A0A0L7MAQ2"/>
<protein>
    <submittedName>
        <fullName evidence="1">Uncharacterized protein</fullName>
    </submittedName>
</protein>